<evidence type="ECO:0000313" key="2">
    <source>
        <dbReference type="Proteomes" id="UP001558613"/>
    </source>
</evidence>
<dbReference type="EMBL" id="JAYMGO010000003">
    <property type="protein sequence ID" value="KAL1277164.1"/>
    <property type="molecule type" value="Genomic_DNA"/>
</dbReference>
<protein>
    <submittedName>
        <fullName evidence="1">Uncharacterized protein</fullName>
    </submittedName>
</protein>
<organism evidence="1 2">
    <name type="scientific">Cirrhinus molitorella</name>
    <name type="common">mud carp</name>
    <dbReference type="NCBI Taxonomy" id="172907"/>
    <lineage>
        <taxon>Eukaryota</taxon>
        <taxon>Metazoa</taxon>
        <taxon>Chordata</taxon>
        <taxon>Craniata</taxon>
        <taxon>Vertebrata</taxon>
        <taxon>Euteleostomi</taxon>
        <taxon>Actinopterygii</taxon>
        <taxon>Neopterygii</taxon>
        <taxon>Teleostei</taxon>
        <taxon>Ostariophysi</taxon>
        <taxon>Cypriniformes</taxon>
        <taxon>Cyprinidae</taxon>
        <taxon>Labeoninae</taxon>
        <taxon>Labeonini</taxon>
        <taxon>Cirrhinus</taxon>
    </lineage>
</organism>
<comment type="caution">
    <text evidence="1">The sequence shown here is derived from an EMBL/GenBank/DDBJ whole genome shotgun (WGS) entry which is preliminary data.</text>
</comment>
<sequence length="73" mass="7405">MAGNEACVVSGGILTLVTAPGVKEREGIRGEMGGIKACVISGGILTLVTAPRAEEREEMEGVKLGSSAEACSR</sequence>
<proteinExistence type="predicted"/>
<gene>
    <name evidence="1" type="ORF">QQF64_023837</name>
</gene>
<name>A0ABR3NJS3_9TELE</name>
<accession>A0ABR3NJS3</accession>
<keyword evidence="2" id="KW-1185">Reference proteome</keyword>
<reference evidence="1 2" key="1">
    <citation type="submission" date="2023-09" db="EMBL/GenBank/DDBJ databases">
        <authorList>
            <person name="Wang M."/>
        </authorList>
    </citation>
    <scope>NUCLEOTIDE SEQUENCE [LARGE SCALE GENOMIC DNA]</scope>
    <source>
        <strain evidence="1">GT-2023</strain>
        <tissue evidence="1">Liver</tissue>
    </source>
</reference>
<dbReference type="Proteomes" id="UP001558613">
    <property type="component" value="Unassembled WGS sequence"/>
</dbReference>
<evidence type="ECO:0000313" key="1">
    <source>
        <dbReference type="EMBL" id="KAL1277164.1"/>
    </source>
</evidence>